<reference evidence="3 4" key="2">
    <citation type="journal article" date="2011" name="ISME J.">
        <title>RNA-seq reveals cooperative metabolic interactions between two termite-gut spirochete species in co-culture.</title>
        <authorList>
            <person name="Rosenthal A.Z."/>
            <person name="Matson E.G."/>
            <person name="Eldar A."/>
            <person name="Leadbetter J.R."/>
        </authorList>
    </citation>
    <scope>NUCLEOTIDE SEQUENCE [LARGE SCALE GENOMIC DNA]</scope>
    <source>
        <strain evidence="4">ATCC BAA-887 / DSM 12427 / ZAS-2</strain>
    </source>
</reference>
<evidence type="ECO:0000256" key="1">
    <source>
        <dbReference type="PROSITE-ProRule" id="PRU00464"/>
    </source>
</evidence>
<evidence type="ECO:0000259" key="2">
    <source>
        <dbReference type="PROSITE" id="PS51084"/>
    </source>
</evidence>
<dbReference type="eggNOG" id="COG0537">
    <property type="taxonomic scope" value="Bacteria"/>
</dbReference>
<sequence length="137" mass="15207">MSDPNCRYCTRTTDIVEIVADLEVSTLYITKDQAYRGRCILALKEHKTEVFQLSTAEVEAFGRDMAKASKAIYDAFSPDKINYAAYGDGYPHVHFHLVPKYKGGKSWGSPFDLSADPAGAVSPEELKGLIEQIKSKL</sequence>
<feature type="domain" description="HIT" evidence="2">
    <location>
        <begin position="4"/>
        <end position="107"/>
    </location>
</feature>
<keyword evidence="4" id="KW-1185">Reference proteome</keyword>
<dbReference type="EMBL" id="CP001843">
    <property type="protein sequence ID" value="AEF86075.1"/>
    <property type="molecule type" value="Genomic_DNA"/>
</dbReference>
<dbReference type="OrthoDB" id="9784774at2"/>
<dbReference type="Pfam" id="PF01230">
    <property type="entry name" value="HIT"/>
    <property type="match status" value="1"/>
</dbReference>
<name>F5YMB0_TREPZ</name>
<accession>F5YMB0</accession>
<evidence type="ECO:0000313" key="4">
    <source>
        <dbReference type="Proteomes" id="UP000009223"/>
    </source>
</evidence>
<dbReference type="AlphaFoldDB" id="F5YMB0"/>
<dbReference type="Gene3D" id="3.30.428.10">
    <property type="entry name" value="HIT-like"/>
    <property type="match status" value="1"/>
</dbReference>
<dbReference type="RefSeq" id="WP_015709619.1">
    <property type="nucleotide sequence ID" value="NC_015578.1"/>
</dbReference>
<dbReference type="InterPro" id="IPR036265">
    <property type="entry name" value="HIT-like_sf"/>
</dbReference>
<dbReference type="GO" id="GO:0003824">
    <property type="term" value="F:catalytic activity"/>
    <property type="evidence" value="ECO:0007669"/>
    <property type="project" value="InterPro"/>
</dbReference>
<dbReference type="PROSITE" id="PS51084">
    <property type="entry name" value="HIT_2"/>
    <property type="match status" value="1"/>
</dbReference>
<dbReference type="STRING" id="545694.TREPR_0392"/>
<dbReference type="KEGG" id="tpi:TREPR_0392"/>
<protein>
    <submittedName>
        <fullName evidence="3">Histidine triad</fullName>
    </submittedName>
</protein>
<dbReference type="HOGENOM" id="CLU_123330_2_0_12"/>
<dbReference type="SUPFAM" id="SSF54197">
    <property type="entry name" value="HIT-like"/>
    <property type="match status" value="1"/>
</dbReference>
<dbReference type="InterPro" id="IPR011146">
    <property type="entry name" value="HIT-like"/>
</dbReference>
<proteinExistence type="predicted"/>
<organism evidence="3 4">
    <name type="scientific">Treponema primitia (strain ATCC BAA-887 / DSM 12427 / ZAS-2)</name>
    <dbReference type="NCBI Taxonomy" id="545694"/>
    <lineage>
        <taxon>Bacteria</taxon>
        <taxon>Pseudomonadati</taxon>
        <taxon>Spirochaetota</taxon>
        <taxon>Spirochaetia</taxon>
        <taxon>Spirochaetales</taxon>
        <taxon>Treponemataceae</taxon>
        <taxon>Treponema</taxon>
    </lineage>
</organism>
<feature type="short sequence motif" description="Histidine triad motif" evidence="1">
    <location>
        <begin position="92"/>
        <end position="96"/>
    </location>
</feature>
<evidence type="ECO:0000313" key="3">
    <source>
        <dbReference type="EMBL" id="AEF86075.1"/>
    </source>
</evidence>
<dbReference type="Proteomes" id="UP000009223">
    <property type="component" value="Chromosome"/>
</dbReference>
<gene>
    <name evidence="3" type="ordered locus">TREPR_0392</name>
</gene>
<reference evidence="4" key="1">
    <citation type="submission" date="2009-12" db="EMBL/GenBank/DDBJ databases">
        <title>Complete sequence of Treponema primitia strain ZAS-2.</title>
        <authorList>
            <person name="Tetu S.G."/>
            <person name="Matson E."/>
            <person name="Ren Q."/>
            <person name="Seshadri R."/>
            <person name="Elbourne L."/>
            <person name="Hassan K.A."/>
            <person name="Durkin A."/>
            <person name="Radune D."/>
            <person name="Mohamoud Y."/>
            <person name="Shay R."/>
            <person name="Jin S."/>
            <person name="Zhang X."/>
            <person name="Lucey K."/>
            <person name="Ballor N.R."/>
            <person name="Ottesen E."/>
            <person name="Rosenthal R."/>
            <person name="Allen A."/>
            <person name="Leadbetter J.R."/>
            <person name="Paulsen I.T."/>
        </authorList>
    </citation>
    <scope>NUCLEOTIDE SEQUENCE [LARGE SCALE GENOMIC DNA]</scope>
    <source>
        <strain evidence="4">ATCC BAA-887 / DSM 12427 / ZAS-2</strain>
    </source>
</reference>